<evidence type="ECO:0000259" key="2">
    <source>
        <dbReference type="PROSITE" id="PS50174"/>
    </source>
</evidence>
<keyword evidence="3" id="KW-1185">Reference proteome</keyword>
<sequence length="294" mass="34167">MSILAERRRKQKIPIDPNNLKWQNSEDSVAKKLLAKMGWKEGKGLGKDEQGNVDSLKVKSNNTQKGLGCDGNYDKTWVGHHDDFASILANLNKNKKEKSKEEESSDEEEEYEKKKDGKSKDNVLNLEERARVSKRRIHYQKFIKRKDLSQATDADKLQIFGKSSVKKVDEEETNTVEEETVVVKKEEIVSSMSVNDYFAAKLAAFHAKQTEMQLKEKKEIEDNENTDDKSNSKNKLIDEEEQRKLDKIARKKAKKELKKAMKSTIIEEEEDTIKEEIVDEEPKKKKRKKMREEF</sequence>
<dbReference type="WBParaSite" id="TCONS_00003304.p1">
    <property type="protein sequence ID" value="TCONS_00003304.p1"/>
    <property type="gene ID" value="XLOC_003046"/>
</dbReference>
<dbReference type="WBParaSite" id="SSTP_0000027400.1">
    <property type="protein sequence ID" value="SSTP_0000027400.1"/>
    <property type="gene ID" value="SSTP_0000027400"/>
</dbReference>
<organism evidence="4">
    <name type="scientific">Strongyloides stercoralis</name>
    <name type="common">Threadworm</name>
    <dbReference type="NCBI Taxonomy" id="6248"/>
    <lineage>
        <taxon>Eukaryota</taxon>
        <taxon>Metazoa</taxon>
        <taxon>Ecdysozoa</taxon>
        <taxon>Nematoda</taxon>
        <taxon>Chromadorea</taxon>
        <taxon>Rhabditida</taxon>
        <taxon>Tylenchina</taxon>
        <taxon>Panagrolaimomorpha</taxon>
        <taxon>Strongyloidoidea</taxon>
        <taxon>Strongyloididae</taxon>
        <taxon>Strongyloides</taxon>
    </lineage>
</organism>
<reference evidence="4" key="1">
    <citation type="submission" date="2015-08" db="UniProtKB">
        <authorList>
            <consortium name="WormBaseParasite"/>
        </authorList>
    </citation>
    <scope>IDENTIFICATION</scope>
</reference>
<dbReference type="InterPro" id="IPR000467">
    <property type="entry name" value="G_patch_dom"/>
</dbReference>
<name>A0A0K0DSR0_STRER</name>
<dbReference type="GO" id="GO:0003676">
    <property type="term" value="F:nucleic acid binding"/>
    <property type="evidence" value="ECO:0007669"/>
    <property type="project" value="InterPro"/>
</dbReference>
<dbReference type="PANTHER" id="PTHR23149">
    <property type="entry name" value="G PATCH DOMAIN CONTAINING PROTEIN"/>
    <property type="match status" value="1"/>
</dbReference>
<feature type="domain" description="G-patch" evidence="2">
    <location>
        <begin position="26"/>
        <end position="72"/>
    </location>
</feature>
<evidence type="ECO:0000313" key="3">
    <source>
        <dbReference type="Proteomes" id="UP000035681"/>
    </source>
</evidence>
<dbReference type="PROSITE" id="PS50174">
    <property type="entry name" value="G_PATCH"/>
    <property type="match status" value="1"/>
</dbReference>
<feature type="compositionally biased region" description="Basic and acidic residues" evidence="1">
    <location>
        <begin position="274"/>
        <end position="283"/>
    </location>
</feature>
<dbReference type="InterPro" id="IPR050656">
    <property type="entry name" value="PINX1"/>
</dbReference>
<feature type="region of interest" description="Disordered" evidence="1">
    <location>
        <begin position="215"/>
        <end position="242"/>
    </location>
</feature>
<dbReference type="PANTHER" id="PTHR23149:SF27">
    <property type="entry name" value="PIN2_TERF1-INTERACTING TELOMERASE INHIBITOR 1"/>
    <property type="match status" value="1"/>
</dbReference>
<protein>
    <submittedName>
        <fullName evidence="4 5">G-patch domain-containing protein</fullName>
    </submittedName>
</protein>
<dbReference type="GO" id="GO:0010521">
    <property type="term" value="F:telomerase inhibitor activity"/>
    <property type="evidence" value="ECO:0007669"/>
    <property type="project" value="TreeGrafter"/>
</dbReference>
<feature type="compositionally biased region" description="Basic and acidic residues" evidence="1">
    <location>
        <begin position="111"/>
        <end position="127"/>
    </location>
</feature>
<feature type="region of interest" description="Disordered" evidence="1">
    <location>
        <begin position="90"/>
        <end position="127"/>
    </location>
</feature>
<proteinExistence type="predicted"/>
<dbReference type="SMART" id="SM00443">
    <property type="entry name" value="G_patch"/>
    <property type="match status" value="1"/>
</dbReference>
<dbReference type="STRING" id="6248.A0A0K0DSR0"/>
<accession>A0A0K0DSR0</accession>
<feature type="region of interest" description="Disordered" evidence="1">
    <location>
        <begin position="42"/>
        <end position="67"/>
    </location>
</feature>
<dbReference type="AlphaFoldDB" id="A0A0K0DSR0"/>
<dbReference type="Proteomes" id="UP000035681">
    <property type="component" value="Unplaced"/>
</dbReference>
<feature type="region of interest" description="Disordered" evidence="1">
    <location>
        <begin position="259"/>
        <end position="294"/>
    </location>
</feature>
<dbReference type="GO" id="GO:0005730">
    <property type="term" value="C:nucleolus"/>
    <property type="evidence" value="ECO:0007669"/>
    <property type="project" value="TreeGrafter"/>
</dbReference>
<feature type="compositionally biased region" description="Basic residues" evidence="1">
    <location>
        <begin position="284"/>
        <end position="294"/>
    </location>
</feature>
<evidence type="ECO:0000313" key="4">
    <source>
        <dbReference type="WBParaSite" id="SSTP_0000027400.1"/>
    </source>
</evidence>
<evidence type="ECO:0000313" key="5">
    <source>
        <dbReference type="WBParaSite" id="TCONS_00003304.p1"/>
    </source>
</evidence>
<dbReference type="Pfam" id="PF01585">
    <property type="entry name" value="G-patch"/>
    <property type="match status" value="1"/>
</dbReference>
<evidence type="ECO:0000256" key="1">
    <source>
        <dbReference type="SAM" id="MobiDB-lite"/>
    </source>
</evidence>